<dbReference type="Proteomes" id="UP001151760">
    <property type="component" value="Unassembled WGS sequence"/>
</dbReference>
<sequence length="970" mass="110281">MASNEETNAAGTDTRPPMLVESDYDSWKIRIHRYIRGKPNGKLIWKSIQNGPTPHPMITDPPTTDSAARKTNLSWLIIKSGNHSSSQGRTIQQRKEDLFDEYERFRAIGNESIHDYFVRFHKLVNDMKITHSPPQYSNSSDEHMFGSTTFRLIGIYTHLKAYEPHATKELSRKQEKIAKSLKWFPKAVSTHQQPAYGLPPQSRLSSVHDAGEGTGARQCKEPLSKRKMDSQYFKDKALLMEAKEKGDVLDAEAEAFLADVECTAPYDQPQALTTTNMFQANHEDAYDSDVDEGPNAAVAFMANLSSTSATNNPVNEVHSNDNQIFDNVDYQIQEMHQEEHLDSDAETEIDDNTIPYHQYLLDTEAQNVPTEVSADTSDKVSMIAILTDLQTQLDGHAKVNQEKCLEIETLKNELLQCKQEICRLDTHKVKLDLEHKVRQEQALVIQRNKRNAELVQENDLLKVTLSGKEKSIAFLQSEKEKILSEKEKLADSYLDEIVCLKTANKVARDMFVPSRRNYLGDQAYGFSCQRHIARQDVNPAHWFIKERKNKHKSQDYVSAWCFDYAKQFVEQQLVPFYDHFKNHIQTANDTFFKEIREFEQIFDELEAEYEHCVELGTTEGDYQSRTAYTEKLSAFTADNTKLKATSDWYNSMECKERKVEAHHRTLNKKNRVDSNLLVKHSVSVSKMNNVCGACNKSLVSANHTDCLVMCDGSVNVKPHQTKRFKRQPRKEWKPVKKVWKPISKPVANSKPQWKPTGRHFSLFEKHPLTRIMESTDQPIELPPSASSSPKITMVSRFADHKVSDRQAGSTDCSMVSGFCCSSMMTLLLAMATFCDGGLKLLSESIRVTSATMIGWDILKVHGTPTCKRKNASHPLKAETPYEGSQYSTYGPLRTNGTGSINGKKTDNGTEFVNKTLDGWFESVCISHRTSVTSGSSKNGCCRRRKPETLMEDCWLCSSLRKLHCFLGLRL</sequence>
<organism evidence="3 4">
    <name type="scientific">Tanacetum coccineum</name>
    <dbReference type="NCBI Taxonomy" id="301880"/>
    <lineage>
        <taxon>Eukaryota</taxon>
        <taxon>Viridiplantae</taxon>
        <taxon>Streptophyta</taxon>
        <taxon>Embryophyta</taxon>
        <taxon>Tracheophyta</taxon>
        <taxon>Spermatophyta</taxon>
        <taxon>Magnoliopsida</taxon>
        <taxon>eudicotyledons</taxon>
        <taxon>Gunneridae</taxon>
        <taxon>Pentapetalae</taxon>
        <taxon>asterids</taxon>
        <taxon>campanulids</taxon>
        <taxon>Asterales</taxon>
        <taxon>Asteraceae</taxon>
        <taxon>Asteroideae</taxon>
        <taxon>Anthemideae</taxon>
        <taxon>Anthemidinae</taxon>
        <taxon>Tanacetum</taxon>
    </lineage>
</organism>
<feature type="region of interest" description="Disordered" evidence="2">
    <location>
        <begin position="192"/>
        <end position="222"/>
    </location>
</feature>
<name>A0ABQ4YNI3_9ASTR</name>
<evidence type="ECO:0000256" key="2">
    <source>
        <dbReference type="SAM" id="MobiDB-lite"/>
    </source>
</evidence>
<reference evidence="3" key="1">
    <citation type="journal article" date="2022" name="Int. J. Mol. Sci.">
        <title>Draft Genome of Tanacetum Coccineum: Genomic Comparison of Closely Related Tanacetum-Family Plants.</title>
        <authorList>
            <person name="Yamashiro T."/>
            <person name="Shiraishi A."/>
            <person name="Nakayama K."/>
            <person name="Satake H."/>
        </authorList>
    </citation>
    <scope>NUCLEOTIDE SEQUENCE</scope>
</reference>
<feature type="coiled-coil region" evidence="1">
    <location>
        <begin position="588"/>
        <end position="615"/>
    </location>
</feature>
<evidence type="ECO:0008006" key="5">
    <source>
        <dbReference type="Google" id="ProtNLM"/>
    </source>
</evidence>
<reference evidence="3" key="2">
    <citation type="submission" date="2022-01" db="EMBL/GenBank/DDBJ databases">
        <authorList>
            <person name="Yamashiro T."/>
            <person name="Shiraishi A."/>
            <person name="Satake H."/>
            <person name="Nakayama K."/>
        </authorList>
    </citation>
    <scope>NUCLEOTIDE SEQUENCE</scope>
</reference>
<evidence type="ECO:0000313" key="4">
    <source>
        <dbReference type="Proteomes" id="UP001151760"/>
    </source>
</evidence>
<keyword evidence="1" id="KW-0175">Coiled coil</keyword>
<proteinExistence type="predicted"/>
<evidence type="ECO:0000256" key="1">
    <source>
        <dbReference type="SAM" id="Coils"/>
    </source>
</evidence>
<evidence type="ECO:0000313" key="3">
    <source>
        <dbReference type="EMBL" id="GJS79100.1"/>
    </source>
</evidence>
<comment type="caution">
    <text evidence="3">The sequence shown here is derived from an EMBL/GenBank/DDBJ whole genome shotgun (WGS) entry which is preliminary data.</text>
</comment>
<protein>
    <recommendedName>
        <fullName evidence="5">Retrotransposon gag domain-containing protein</fullName>
    </recommendedName>
</protein>
<accession>A0ABQ4YNI3</accession>
<keyword evidence="4" id="KW-1185">Reference proteome</keyword>
<gene>
    <name evidence="3" type="ORF">Tco_0728981</name>
</gene>
<dbReference type="EMBL" id="BQNB010010573">
    <property type="protein sequence ID" value="GJS79100.1"/>
    <property type="molecule type" value="Genomic_DNA"/>
</dbReference>